<organism evidence="5 6">
    <name type="scientific">Candidatus Kaiserbacteria bacterium RIFCSPLOWO2_01_FULL_51_21</name>
    <dbReference type="NCBI Taxonomy" id="1798508"/>
    <lineage>
        <taxon>Bacteria</taxon>
        <taxon>Candidatus Kaiseribacteriota</taxon>
    </lineage>
</organism>
<evidence type="ECO:0000256" key="1">
    <source>
        <dbReference type="ARBA" id="ARBA00022741"/>
    </source>
</evidence>
<evidence type="ECO:0000313" key="5">
    <source>
        <dbReference type="EMBL" id="OGG71730.1"/>
    </source>
</evidence>
<feature type="domain" description="ATP-cone" evidence="4">
    <location>
        <begin position="3"/>
        <end position="84"/>
    </location>
</feature>
<dbReference type="InterPro" id="IPR011856">
    <property type="entry name" value="tRNA_endonuc-like_dom_sf"/>
</dbReference>
<dbReference type="Proteomes" id="UP000179115">
    <property type="component" value="Unassembled WGS sequence"/>
</dbReference>
<dbReference type="InterPro" id="IPR005144">
    <property type="entry name" value="ATP-cone_dom"/>
</dbReference>
<dbReference type="GO" id="GO:0003676">
    <property type="term" value="F:nucleic acid binding"/>
    <property type="evidence" value="ECO:0007669"/>
    <property type="project" value="InterPro"/>
</dbReference>
<dbReference type="InterPro" id="IPR011335">
    <property type="entry name" value="Restrct_endonuc-II-like"/>
</dbReference>
<evidence type="ECO:0000259" key="4">
    <source>
        <dbReference type="PROSITE" id="PS51161"/>
    </source>
</evidence>
<keyword evidence="2 3" id="KW-0067">ATP-binding</keyword>
<comment type="caution">
    <text evidence="5">The sequence shown here is derived from an EMBL/GenBank/DDBJ whole genome shotgun (WGS) entry which is preliminary data.</text>
</comment>
<evidence type="ECO:0000256" key="3">
    <source>
        <dbReference type="PROSITE-ProRule" id="PRU00492"/>
    </source>
</evidence>
<name>A0A1F6EDM7_9BACT</name>
<dbReference type="Pfam" id="PF03477">
    <property type="entry name" value="ATP-cone"/>
    <property type="match status" value="1"/>
</dbReference>
<dbReference type="AlphaFoldDB" id="A0A1F6EDM7"/>
<accession>A0A1F6EDM7</accession>
<keyword evidence="1 3" id="KW-0547">Nucleotide-binding</keyword>
<dbReference type="Gene3D" id="3.40.1350.10">
    <property type="match status" value="1"/>
</dbReference>
<protein>
    <recommendedName>
        <fullName evidence="4">ATP-cone domain-containing protein</fullName>
    </recommendedName>
</protein>
<dbReference type="GO" id="GO:0005524">
    <property type="term" value="F:ATP binding"/>
    <property type="evidence" value="ECO:0007669"/>
    <property type="project" value="UniProtKB-UniRule"/>
</dbReference>
<proteinExistence type="predicted"/>
<evidence type="ECO:0000313" key="6">
    <source>
        <dbReference type="Proteomes" id="UP000179115"/>
    </source>
</evidence>
<reference evidence="5 6" key="1">
    <citation type="journal article" date="2016" name="Nat. Commun.">
        <title>Thousands of microbial genomes shed light on interconnected biogeochemical processes in an aquifer system.</title>
        <authorList>
            <person name="Anantharaman K."/>
            <person name="Brown C.T."/>
            <person name="Hug L.A."/>
            <person name="Sharon I."/>
            <person name="Castelle C.J."/>
            <person name="Probst A.J."/>
            <person name="Thomas B.C."/>
            <person name="Singh A."/>
            <person name="Wilkins M.J."/>
            <person name="Karaoz U."/>
            <person name="Brodie E.L."/>
            <person name="Williams K.H."/>
            <person name="Hubbard S.S."/>
            <person name="Banfield J.F."/>
        </authorList>
    </citation>
    <scope>NUCLEOTIDE SEQUENCE [LARGE SCALE GENOMIC DNA]</scope>
</reference>
<sequence>MAITITKEDGTKEPFDPEKLHFTLGKAGTPKDVRDRIIAHIERELIDGMSTRKIYRHAFNLLRKEARPAAARYSMRRAVLAFGPTGFPFETFVGEIFKVKGYRVHTDQILKGSCVEHEVDMIAERPGECIAAELKFHNSLAIKTDVQVALYVEARFEDLKAGSEREQQFCVSRGMLVTNTKFTHQAIAYGECKKLSLIGWNYPQEGNLHDLIAETRMHPITSLTTLSNSDKARLLAERVVLCQTLLERHDLLSSLGFSSAKADAVIAEAGTLCRKQL</sequence>
<dbReference type="EMBL" id="MFLV01000010">
    <property type="protein sequence ID" value="OGG71730.1"/>
    <property type="molecule type" value="Genomic_DNA"/>
</dbReference>
<dbReference type="STRING" id="1798508.A3A35_01885"/>
<dbReference type="PROSITE" id="PS51161">
    <property type="entry name" value="ATP_CONE"/>
    <property type="match status" value="1"/>
</dbReference>
<evidence type="ECO:0000256" key="2">
    <source>
        <dbReference type="ARBA" id="ARBA00022840"/>
    </source>
</evidence>
<gene>
    <name evidence="5" type="ORF">A3A35_01885</name>
</gene>
<dbReference type="SUPFAM" id="SSF52980">
    <property type="entry name" value="Restriction endonuclease-like"/>
    <property type="match status" value="1"/>
</dbReference>